<evidence type="ECO:0000256" key="4">
    <source>
        <dbReference type="ARBA" id="ARBA00023212"/>
    </source>
</evidence>
<dbReference type="Pfam" id="PF17681">
    <property type="entry name" value="GCP_N_terminal"/>
    <property type="match status" value="1"/>
</dbReference>
<gene>
    <name evidence="8" type="primary">LOC106467840</name>
</gene>
<evidence type="ECO:0000256" key="5">
    <source>
        <dbReference type="RuleBase" id="RU363050"/>
    </source>
</evidence>
<keyword evidence="7" id="KW-1185">Reference proteome</keyword>
<keyword evidence="3 5" id="KW-0493">Microtubule</keyword>
<comment type="subcellular location">
    <subcellularLocation>
        <location evidence="1 5">Cytoplasm</location>
        <location evidence="1 5">Cytoskeleton</location>
        <location evidence="1 5">Microtubule organizing center</location>
    </subcellularLocation>
</comment>
<dbReference type="InterPro" id="IPR007259">
    <property type="entry name" value="GCP"/>
</dbReference>
<keyword evidence="4 5" id="KW-0206">Cytoskeleton</keyword>
<evidence type="ECO:0000256" key="3">
    <source>
        <dbReference type="ARBA" id="ARBA00022701"/>
    </source>
</evidence>
<dbReference type="PANTHER" id="PTHR19302">
    <property type="entry name" value="GAMMA TUBULIN COMPLEX PROTEIN"/>
    <property type="match status" value="1"/>
</dbReference>
<evidence type="ECO:0000313" key="8">
    <source>
        <dbReference type="RefSeq" id="XP_022251748.1"/>
    </source>
</evidence>
<dbReference type="InterPro" id="IPR041470">
    <property type="entry name" value="GCP_N"/>
</dbReference>
<name>A0ABM1T792_LIMPO</name>
<dbReference type="Proteomes" id="UP000694941">
    <property type="component" value="Unplaced"/>
</dbReference>
<feature type="domain" description="Gamma tubulin complex component protein N-terminal" evidence="6">
    <location>
        <begin position="2"/>
        <end position="304"/>
    </location>
</feature>
<evidence type="ECO:0000259" key="6">
    <source>
        <dbReference type="Pfam" id="PF17681"/>
    </source>
</evidence>
<dbReference type="RefSeq" id="XP_022251748.1">
    <property type="nucleotide sequence ID" value="XM_022396040.1"/>
</dbReference>
<accession>A0ABM1T792</accession>
<dbReference type="GeneID" id="106467840"/>
<evidence type="ECO:0000256" key="2">
    <source>
        <dbReference type="ARBA" id="ARBA00022490"/>
    </source>
</evidence>
<comment type="similarity">
    <text evidence="5">Belongs to the TUBGCP family.</text>
</comment>
<protein>
    <recommendedName>
        <fullName evidence="5">Gamma-tubulin complex component</fullName>
    </recommendedName>
</protein>
<proteinExistence type="inferred from homology"/>
<evidence type="ECO:0000256" key="1">
    <source>
        <dbReference type="ARBA" id="ARBA00004267"/>
    </source>
</evidence>
<dbReference type="Gene3D" id="1.20.120.1900">
    <property type="entry name" value="Gamma-tubulin complex, C-terminal domain"/>
    <property type="match status" value="1"/>
</dbReference>
<keyword evidence="2 5" id="KW-0963">Cytoplasm</keyword>
<evidence type="ECO:0000313" key="7">
    <source>
        <dbReference type="Proteomes" id="UP000694941"/>
    </source>
</evidence>
<sequence length="406" mass="46549">MFHELLFALHGFTGNIFVLEGRRICVLKDISFLHPGEVEVLNRLCLLGTSYKYLQDFIYSPTEGSQGLYLQAYCTGLNKVMNSYTQCLVELEKEVMTDQHISLSHFQHQLDKYHLVFPALEQLTEHIKKQKVSGCRILDAVYKYTSSGIPLVKEAASKILKSCHHILYKQLTAWMLHGILLDPSKEFFIQKRETVEPEISKELTVSSERRSLDVYFLNPDLLPSYILSRVAEKILFAGHSVCCFGKDQTGSSTYLGVTTCGQEDYFAQQLFALQDKSFCSLEFEEVIDQIRTSASEHVWKVIVEQANLVVHLRTVKDFYLIGRGELFQAFIDQANHLLRVPPGPATEHEVNIAFQSSAHQLFMDGDQVTRKIYVTLKSGENTCSMYWDFLVLWHPRNFQKVPKLLS</sequence>
<reference evidence="8" key="1">
    <citation type="submission" date="2025-08" db="UniProtKB">
        <authorList>
            <consortium name="RefSeq"/>
        </authorList>
    </citation>
    <scope>IDENTIFICATION</scope>
    <source>
        <tissue evidence="8">Muscle</tissue>
    </source>
</reference>
<organism evidence="7 8">
    <name type="scientific">Limulus polyphemus</name>
    <name type="common">Atlantic horseshoe crab</name>
    <dbReference type="NCBI Taxonomy" id="6850"/>
    <lineage>
        <taxon>Eukaryota</taxon>
        <taxon>Metazoa</taxon>
        <taxon>Ecdysozoa</taxon>
        <taxon>Arthropoda</taxon>
        <taxon>Chelicerata</taxon>
        <taxon>Merostomata</taxon>
        <taxon>Xiphosura</taxon>
        <taxon>Limulidae</taxon>
        <taxon>Limulus</taxon>
    </lineage>
</organism>
<dbReference type="PANTHER" id="PTHR19302:SF27">
    <property type="entry name" value="GAMMA-TUBULIN COMPLEX COMPONENT 4"/>
    <property type="match status" value="1"/>
</dbReference>
<dbReference type="InterPro" id="IPR042241">
    <property type="entry name" value="GCP_C_sf"/>
</dbReference>